<dbReference type="SMART" id="SM00259">
    <property type="entry name" value="ZnF_A20"/>
    <property type="match status" value="1"/>
</dbReference>
<feature type="region of interest" description="Disordered" evidence="6">
    <location>
        <begin position="47"/>
        <end position="132"/>
    </location>
</feature>
<gene>
    <name evidence="9" type="ORF">COCSUDRAFT_67684</name>
</gene>
<evidence type="ECO:0000256" key="2">
    <source>
        <dbReference type="ARBA" id="ARBA00022723"/>
    </source>
</evidence>
<sequence>MSHECPGDQFEQEANQARLCSAGCGFFANPACLDMCSKCYRERTAEDERTAANGKAAAAALNSSRMDIGKPASPVLPPPRPAPEPVPSADEPKMEAMRAIEEPVQEEAHAPTTSASAEETSEEEKRPAQKNPGRCFSCNKRVGLTGFKCRCDYVFCAAHRYAEAHECKFDYKSAGRQQLAKNNPLVQAAKIDKL</sequence>
<dbReference type="PANTHER" id="PTHR10634">
    <property type="entry name" value="AN1-TYPE ZINC FINGER PROTEIN"/>
    <property type="match status" value="1"/>
</dbReference>
<keyword evidence="3 5" id="KW-0863">Zinc-finger</keyword>
<reference evidence="9 10" key="1">
    <citation type="journal article" date="2012" name="Genome Biol.">
        <title>The genome of the polar eukaryotic microalga coccomyxa subellipsoidea reveals traits of cold adaptation.</title>
        <authorList>
            <person name="Blanc G."/>
            <person name="Agarkova I."/>
            <person name="Grimwood J."/>
            <person name="Kuo A."/>
            <person name="Brueggeman A."/>
            <person name="Dunigan D."/>
            <person name="Gurnon J."/>
            <person name="Ladunga I."/>
            <person name="Lindquist E."/>
            <person name="Lucas S."/>
            <person name="Pangilinan J."/>
            <person name="Proschold T."/>
            <person name="Salamov A."/>
            <person name="Schmutz J."/>
            <person name="Weeks D."/>
            <person name="Yamada T."/>
            <person name="Claverie J.M."/>
            <person name="Grigoriev I."/>
            <person name="Van Etten J."/>
            <person name="Lomsadze A."/>
            <person name="Borodovsky M."/>
        </authorList>
    </citation>
    <scope>NUCLEOTIDE SEQUENCE [LARGE SCALE GENOMIC DNA]</scope>
    <source>
        <strain evidence="9 10">C-169</strain>
    </source>
</reference>
<dbReference type="InterPro" id="IPR000058">
    <property type="entry name" value="Znf_AN1"/>
</dbReference>
<keyword evidence="2" id="KW-0479">Metal-binding</keyword>
<name>I0YMB4_COCSC</name>
<feature type="domain" description="AN1-type" evidence="8">
    <location>
        <begin position="129"/>
        <end position="175"/>
    </location>
</feature>
<keyword evidence="10" id="KW-1185">Reference proteome</keyword>
<evidence type="ECO:0000256" key="3">
    <source>
        <dbReference type="ARBA" id="ARBA00022771"/>
    </source>
</evidence>
<dbReference type="PROSITE" id="PS51039">
    <property type="entry name" value="ZF_AN1"/>
    <property type="match status" value="1"/>
</dbReference>
<proteinExistence type="predicted"/>
<comment type="function">
    <text evidence="1">May be involved in environmental stress response.</text>
</comment>
<dbReference type="InterPro" id="IPR002653">
    <property type="entry name" value="Znf_A20"/>
</dbReference>
<dbReference type="FunFam" id="4.10.1110.10:FF:000001">
    <property type="entry name" value="Zinc finger AN1-type containing 6"/>
    <property type="match status" value="1"/>
</dbReference>
<dbReference type="InterPro" id="IPR050652">
    <property type="entry name" value="AN1_A20_ZnFinger"/>
</dbReference>
<dbReference type="Gene3D" id="4.10.1110.10">
    <property type="entry name" value="AN1-like Zinc finger"/>
    <property type="match status" value="1"/>
</dbReference>
<dbReference type="Gene3D" id="1.20.5.4770">
    <property type="match status" value="1"/>
</dbReference>
<dbReference type="SMART" id="SM00154">
    <property type="entry name" value="ZnF_AN1"/>
    <property type="match status" value="1"/>
</dbReference>
<dbReference type="Pfam" id="PF01754">
    <property type="entry name" value="zf-A20"/>
    <property type="match status" value="1"/>
</dbReference>
<dbReference type="AlphaFoldDB" id="I0YMB4"/>
<evidence type="ECO:0000256" key="4">
    <source>
        <dbReference type="ARBA" id="ARBA00022833"/>
    </source>
</evidence>
<evidence type="ECO:0000256" key="5">
    <source>
        <dbReference type="PROSITE-ProRule" id="PRU00449"/>
    </source>
</evidence>
<comment type="caution">
    <text evidence="9">The sequence shown here is derived from an EMBL/GenBank/DDBJ whole genome shotgun (WGS) entry which is preliminary data.</text>
</comment>
<evidence type="ECO:0000313" key="10">
    <source>
        <dbReference type="Proteomes" id="UP000007264"/>
    </source>
</evidence>
<feature type="domain" description="A20-type" evidence="7">
    <location>
        <begin position="14"/>
        <end position="48"/>
    </location>
</feature>
<feature type="compositionally biased region" description="Low complexity" evidence="6">
    <location>
        <begin position="51"/>
        <end position="60"/>
    </location>
</feature>
<protein>
    <submittedName>
        <fullName evidence="9">Zf-AN1-domain-containing protein</fullName>
    </submittedName>
</protein>
<dbReference type="EMBL" id="AGSI01000018">
    <property type="protein sequence ID" value="EIE19533.1"/>
    <property type="molecule type" value="Genomic_DNA"/>
</dbReference>
<dbReference type="GO" id="GO:0008270">
    <property type="term" value="F:zinc ion binding"/>
    <property type="evidence" value="ECO:0007669"/>
    <property type="project" value="UniProtKB-KW"/>
</dbReference>
<dbReference type="SUPFAM" id="SSF118310">
    <property type="entry name" value="AN1-like Zinc finger"/>
    <property type="match status" value="1"/>
</dbReference>
<dbReference type="Pfam" id="PF01428">
    <property type="entry name" value="zf-AN1"/>
    <property type="match status" value="1"/>
</dbReference>
<dbReference type="eggNOG" id="KOG3173">
    <property type="taxonomic scope" value="Eukaryota"/>
</dbReference>
<dbReference type="Proteomes" id="UP000007264">
    <property type="component" value="Unassembled WGS sequence"/>
</dbReference>
<dbReference type="PANTHER" id="PTHR10634:SF149">
    <property type="entry name" value="AN1-TYPE DOMAIN-CONTAINING PROTEIN-RELATED"/>
    <property type="match status" value="1"/>
</dbReference>
<evidence type="ECO:0000259" key="7">
    <source>
        <dbReference type="PROSITE" id="PS51036"/>
    </source>
</evidence>
<feature type="compositionally biased region" description="Basic and acidic residues" evidence="6">
    <location>
        <begin position="90"/>
        <end position="109"/>
    </location>
</feature>
<accession>I0YMB4</accession>
<feature type="compositionally biased region" description="Pro residues" evidence="6">
    <location>
        <begin position="74"/>
        <end position="86"/>
    </location>
</feature>
<dbReference type="GeneID" id="17037505"/>
<keyword evidence="4" id="KW-0862">Zinc</keyword>
<dbReference type="STRING" id="574566.I0YMB4"/>
<dbReference type="OrthoDB" id="513119at2759"/>
<organism evidence="9 10">
    <name type="scientific">Coccomyxa subellipsoidea (strain C-169)</name>
    <name type="common">Green microalga</name>
    <dbReference type="NCBI Taxonomy" id="574566"/>
    <lineage>
        <taxon>Eukaryota</taxon>
        <taxon>Viridiplantae</taxon>
        <taxon>Chlorophyta</taxon>
        <taxon>core chlorophytes</taxon>
        <taxon>Trebouxiophyceae</taxon>
        <taxon>Trebouxiophyceae incertae sedis</taxon>
        <taxon>Coccomyxaceae</taxon>
        <taxon>Coccomyxa</taxon>
        <taxon>Coccomyxa subellipsoidea</taxon>
    </lineage>
</organism>
<dbReference type="GO" id="GO:0003677">
    <property type="term" value="F:DNA binding"/>
    <property type="evidence" value="ECO:0007669"/>
    <property type="project" value="InterPro"/>
</dbReference>
<evidence type="ECO:0000256" key="6">
    <source>
        <dbReference type="SAM" id="MobiDB-lite"/>
    </source>
</evidence>
<dbReference type="KEGG" id="csl:COCSUDRAFT_67684"/>
<evidence type="ECO:0000256" key="1">
    <source>
        <dbReference type="ARBA" id="ARBA00003732"/>
    </source>
</evidence>
<dbReference type="InterPro" id="IPR035896">
    <property type="entry name" value="AN1-like_Znf"/>
</dbReference>
<dbReference type="SUPFAM" id="SSF57716">
    <property type="entry name" value="Glucocorticoid receptor-like (DNA-binding domain)"/>
    <property type="match status" value="1"/>
</dbReference>
<evidence type="ECO:0000313" key="9">
    <source>
        <dbReference type="EMBL" id="EIE19533.1"/>
    </source>
</evidence>
<dbReference type="PROSITE" id="PS51036">
    <property type="entry name" value="ZF_A20"/>
    <property type="match status" value="1"/>
</dbReference>
<evidence type="ECO:0000259" key="8">
    <source>
        <dbReference type="PROSITE" id="PS51039"/>
    </source>
</evidence>
<dbReference type="RefSeq" id="XP_005644077.1">
    <property type="nucleotide sequence ID" value="XM_005644020.1"/>
</dbReference>